<evidence type="ECO:0000313" key="2">
    <source>
        <dbReference type="Proteomes" id="UP000789860"/>
    </source>
</evidence>
<organism evidence="1 2">
    <name type="scientific">Scutellospora calospora</name>
    <dbReference type="NCBI Taxonomy" id="85575"/>
    <lineage>
        <taxon>Eukaryota</taxon>
        <taxon>Fungi</taxon>
        <taxon>Fungi incertae sedis</taxon>
        <taxon>Mucoromycota</taxon>
        <taxon>Glomeromycotina</taxon>
        <taxon>Glomeromycetes</taxon>
        <taxon>Diversisporales</taxon>
        <taxon>Gigasporaceae</taxon>
        <taxon>Scutellospora</taxon>
    </lineage>
</organism>
<sequence>SSLIPILGNPNSKKRFQLYIEYVQGKEKFLIEKSNRNKKTLEELLEKHKSEFEEYNKRIDDCKKKKKEIENLLLIQHNSFILEYKFLQRLKDKNEIEKQISYMYDEYNTFLRGNNLINFNNIKAET</sequence>
<comment type="caution">
    <text evidence="1">The sequence shown here is derived from an EMBL/GenBank/DDBJ whole genome shotgun (WGS) entry which is preliminary data.</text>
</comment>
<dbReference type="Proteomes" id="UP000789860">
    <property type="component" value="Unassembled WGS sequence"/>
</dbReference>
<feature type="non-terminal residue" evidence="1">
    <location>
        <position position="126"/>
    </location>
</feature>
<dbReference type="EMBL" id="CAJVPM010044445">
    <property type="protein sequence ID" value="CAG8714039.1"/>
    <property type="molecule type" value="Genomic_DNA"/>
</dbReference>
<evidence type="ECO:0000313" key="1">
    <source>
        <dbReference type="EMBL" id="CAG8714039.1"/>
    </source>
</evidence>
<protein>
    <submittedName>
        <fullName evidence="1">4177_t:CDS:1</fullName>
    </submittedName>
</protein>
<gene>
    <name evidence="1" type="ORF">SCALOS_LOCUS10983</name>
</gene>
<keyword evidence="2" id="KW-1185">Reference proteome</keyword>
<reference evidence="1" key="1">
    <citation type="submission" date="2021-06" db="EMBL/GenBank/DDBJ databases">
        <authorList>
            <person name="Kallberg Y."/>
            <person name="Tangrot J."/>
            <person name="Rosling A."/>
        </authorList>
    </citation>
    <scope>NUCLEOTIDE SEQUENCE</scope>
    <source>
        <strain evidence="1">AU212A</strain>
    </source>
</reference>
<name>A0ACA9PL52_9GLOM</name>
<feature type="non-terminal residue" evidence="1">
    <location>
        <position position="1"/>
    </location>
</feature>
<accession>A0ACA9PL52</accession>
<proteinExistence type="predicted"/>